<organism evidence="1 2">
    <name type="scientific">Canavalia gladiata</name>
    <name type="common">Sword bean</name>
    <name type="synonym">Dolichos gladiatus</name>
    <dbReference type="NCBI Taxonomy" id="3824"/>
    <lineage>
        <taxon>Eukaryota</taxon>
        <taxon>Viridiplantae</taxon>
        <taxon>Streptophyta</taxon>
        <taxon>Embryophyta</taxon>
        <taxon>Tracheophyta</taxon>
        <taxon>Spermatophyta</taxon>
        <taxon>Magnoliopsida</taxon>
        <taxon>eudicotyledons</taxon>
        <taxon>Gunneridae</taxon>
        <taxon>Pentapetalae</taxon>
        <taxon>rosids</taxon>
        <taxon>fabids</taxon>
        <taxon>Fabales</taxon>
        <taxon>Fabaceae</taxon>
        <taxon>Papilionoideae</taxon>
        <taxon>50 kb inversion clade</taxon>
        <taxon>NPAAA clade</taxon>
        <taxon>indigoferoid/millettioid clade</taxon>
        <taxon>Phaseoleae</taxon>
        <taxon>Canavalia</taxon>
    </lineage>
</organism>
<name>A0AAN9LUE0_CANGL</name>
<dbReference type="Proteomes" id="UP001367508">
    <property type="component" value="Unassembled WGS sequence"/>
</dbReference>
<sequence>MVRVCGLARDAPLKSSLVPTVTLVLVFVTSASWHFNGHFTKHTLFLKWLSLLPLMKPGPTRSLSPTSTTLGLTFIHAPCHQGSGAKEFFPLARVISTFGTEAARANTGSQLLVSHLGNRISLGSKLLQIYAYTKRPAELGCRFSSCQDHDQSLALVIDNSVRVMSKFSYFIKDPLSCDLQENLGTILIDELEMNYHWLICIAILAYHTEPESIKVGWKAETLQPS</sequence>
<dbReference type="AlphaFoldDB" id="A0AAN9LUE0"/>
<accession>A0AAN9LUE0</accession>
<comment type="caution">
    <text evidence="1">The sequence shown here is derived from an EMBL/GenBank/DDBJ whole genome shotgun (WGS) entry which is preliminary data.</text>
</comment>
<evidence type="ECO:0000313" key="2">
    <source>
        <dbReference type="Proteomes" id="UP001367508"/>
    </source>
</evidence>
<keyword evidence="2" id="KW-1185">Reference proteome</keyword>
<reference evidence="1 2" key="1">
    <citation type="submission" date="2024-01" db="EMBL/GenBank/DDBJ databases">
        <title>The genomes of 5 underutilized Papilionoideae crops provide insights into root nodulation and disease resistanc.</title>
        <authorList>
            <person name="Jiang F."/>
        </authorList>
    </citation>
    <scope>NUCLEOTIDE SEQUENCE [LARGE SCALE GENOMIC DNA]</scope>
    <source>
        <strain evidence="1">LVBAO_FW01</strain>
        <tissue evidence="1">Leaves</tissue>
    </source>
</reference>
<evidence type="ECO:0000313" key="1">
    <source>
        <dbReference type="EMBL" id="KAK7340162.1"/>
    </source>
</evidence>
<proteinExistence type="predicted"/>
<gene>
    <name evidence="1" type="ORF">VNO77_20857</name>
</gene>
<dbReference type="EMBL" id="JAYMYQ010000004">
    <property type="protein sequence ID" value="KAK7340162.1"/>
    <property type="molecule type" value="Genomic_DNA"/>
</dbReference>
<protein>
    <submittedName>
        <fullName evidence="1">Uncharacterized protein</fullName>
    </submittedName>
</protein>